<organism evidence="2 3">
    <name type="scientific">Taibaiella soli</name>
    <dbReference type="NCBI Taxonomy" id="1649169"/>
    <lineage>
        <taxon>Bacteria</taxon>
        <taxon>Pseudomonadati</taxon>
        <taxon>Bacteroidota</taxon>
        <taxon>Chitinophagia</taxon>
        <taxon>Chitinophagales</taxon>
        <taxon>Chitinophagaceae</taxon>
        <taxon>Taibaiella</taxon>
    </lineage>
</organism>
<accession>A0A2W2AES4</accession>
<evidence type="ECO:0000259" key="1">
    <source>
        <dbReference type="Pfam" id="PF05099"/>
    </source>
</evidence>
<name>A0A2W2AES4_9BACT</name>
<keyword evidence="3" id="KW-1185">Reference proteome</keyword>
<dbReference type="RefSeq" id="WP_110998084.1">
    <property type="nucleotide sequence ID" value="NZ_QKTW01000009.1"/>
</dbReference>
<evidence type="ECO:0000313" key="2">
    <source>
        <dbReference type="EMBL" id="PZF73985.1"/>
    </source>
</evidence>
<dbReference type="AlphaFoldDB" id="A0A2W2AES4"/>
<proteinExistence type="predicted"/>
<dbReference type="InterPro" id="IPR029024">
    <property type="entry name" value="TerB-like"/>
</dbReference>
<sequence length="118" mass="13996">MPNNRMNKTIAGYHLLMILSAVDFRISANEDSVIRQYLVQEFPFHVNLDREMEIISNLHPDQWEGHFLKAMDDFYDDATEEERKSLIKFAIRLAKADHVITKEENYFLNMLFDNWEAA</sequence>
<comment type="caution">
    <text evidence="2">The sequence shown here is derived from an EMBL/GenBank/DDBJ whole genome shotgun (WGS) entry which is preliminary data.</text>
</comment>
<reference evidence="2 3" key="1">
    <citation type="submission" date="2018-06" db="EMBL/GenBank/DDBJ databases">
        <title>Mucibacter soli gen. nov., sp. nov., a new member of the family Chitinophagaceae producing mucin.</title>
        <authorList>
            <person name="Kim M.-K."/>
            <person name="Park S."/>
            <person name="Kim T.-S."/>
            <person name="Joung Y."/>
            <person name="Han J.-H."/>
            <person name="Kim S.B."/>
        </authorList>
    </citation>
    <scope>NUCLEOTIDE SEQUENCE [LARGE SCALE GENOMIC DNA]</scope>
    <source>
        <strain evidence="2 3">R1-15</strain>
    </source>
</reference>
<dbReference type="CDD" id="cd07177">
    <property type="entry name" value="terB_like"/>
    <property type="match status" value="1"/>
</dbReference>
<protein>
    <submittedName>
        <fullName evidence="2">TerB family tellurite resistance protein</fullName>
    </submittedName>
</protein>
<dbReference type="Pfam" id="PF05099">
    <property type="entry name" value="TerB"/>
    <property type="match status" value="1"/>
</dbReference>
<dbReference type="InterPro" id="IPR007791">
    <property type="entry name" value="DjlA_N"/>
</dbReference>
<dbReference type="Gene3D" id="1.10.3680.10">
    <property type="entry name" value="TerB-like"/>
    <property type="match status" value="1"/>
</dbReference>
<dbReference type="Proteomes" id="UP000248745">
    <property type="component" value="Unassembled WGS sequence"/>
</dbReference>
<evidence type="ECO:0000313" key="3">
    <source>
        <dbReference type="Proteomes" id="UP000248745"/>
    </source>
</evidence>
<dbReference type="EMBL" id="QKTW01000009">
    <property type="protein sequence ID" value="PZF73985.1"/>
    <property type="molecule type" value="Genomic_DNA"/>
</dbReference>
<feature type="domain" description="Co-chaperone DjlA N-terminal" evidence="1">
    <location>
        <begin position="14"/>
        <end position="110"/>
    </location>
</feature>
<dbReference type="SUPFAM" id="SSF158682">
    <property type="entry name" value="TerB-like"/>
    <property type="match status" value="1"/>
</dbReference>
<dbReference type="OrthoDB" id="667012at2"/>
<gene>
    <name evidence="2" type="ORF">DN068_05905</name>
</gene>